<dbReference type="InterPro" id="IPR028946">
    <property type="entry name" value="Ntox44"/>
</dbReference>
<dbReference type="EMBL" id="RCHS01000074">
    <property type="protein sequence ID" value="RMX61176.1"/>
    <property type="molecule type" value="Genomic_DNA"/>
</dbReference>
<protein>
    <recommendedName>
        <fullName evidence="3">Bacterial toxin 44 domain-containing protein</fullName>
    </recommendedName>
</protein>
<evidence type="ECO:0000256" key="1">
    <source>
        <dbReference type="SAM" id="MobiDB-lite"/>
    </source>
</evidence>
<evidence type="ECO:0000259" key="3">
    <source>
        <dbReference type="Pfam" id="PF15607"/>
    </source>
</evidence>
<sequence length="252" mass="29088">MMSKSRLVSMLPLMFVILVTNGLGFTEEDIQELDLPREDGSYVELEDPGIQELDLPEKDGSYAELEDPYTDPDVVSEDPRRRRSRRCGPDVTSWLIRQMNRNRNNRAIRSCRSWYNTFLWPRCLVQFANLVANCKPWDYKCTQTFRRRSCPYRCPKTVTLCGRCVNYDVPGNIHYGYVGRAASIRRWVLLFAANTVQKGGIDDARDQVAIRIGMDRYDVPSKRANFCRDVLSRIGSLNRDGTSGCQRCTTKY</sequence>
<dbReference type="Pfam" id="PF15607">
    <property type="entry name" value="Ntox44"/>
    <property type="match status" value="1"/>
</dbReference>
<gene>
    <name evidence="4" type="ORF">pdam_00005667</name>
</gene>
<dbReference type="AlphaFoldDB" id="A0A3M6V5F5"/>
<dbReference type="Proteomes" id="UP000275408">
    <property type="component" value="Unassembled WGS sequence"/>
</dbReference>
<proteinExistence type="predicted"/>
<feature type="domain" description="Bacterial toxin 44" evidence="3">
    <location>
        <begin position="127"/>
        <end position="218"/>
    </location>
</feature>
<name>A0A3M6V5F5_POCDA</name>
<organism evidence="4 5">
    <name type="scientific">Pocillopora damicornis</name>
    <name type="common">Cauliflower coral</name>
    <name type="synonym">Millepora damicornis</name>
    <dbReference type="NCBI Taxonomy" id="46731"/>
    <lineage>
        <taxon>Eukaryota</taxon>
        <taxon>Metazoa</taxon>
        <taxon>Cnidaria</taxon>
        <taxon>Anthozoa</taxon>
        <taxon>Hexacorallia</taxon>
        <taxon>Scleractinia</taxon>
        <taxon>Astrocoeniina</taxon>
        <taxon>Pocilloporidae</taxon>
        <taxon>Pocillopora</taxon>
    </lineage>
</organism>
<keyword evidence="2" id="KW-0732">Signal</keyword>
<keyword evidence="5" id="KW-1185">Reference proteome</keyword>
<comment type="caution">
    <text evidence="4">The sequence shown here is derived from an EMBL/GenBank/DDBJ whole genome shotgun (WGS) entry which is preliminary data.</text>
</comment>
<accession>A0A3M6V5F5</accession>
<dbReference type="OrthoDB" id="5992770at2759"/>
<reference evidence="4 5" key="1">
    <citation type="journal article" date="2018" name="Sci. Rep.">
        <title>Comparative analysis of the Pocillopora damicornis genome highlights role of immune system in coral evolution.</title>
        <authorList>
            <person name="Cunning R."/>
            <person name="Bay R.A."/>
            <person name="Gillette P."/>
            <person name="Baker A.C."/>
            <person name="Traylor-Knowles N."/>
        </authorList>
    </citation>
    <scope>NUCLEOTIDE SEQUENCE [LARGE SCALE GENOMIC DNA]</scope>
    <source>
        <strain evidence="4">RSMAS</strain>
        <tissue evidence="4">Whole animal</tissue>
    </source>
</reference>
<evidence type="ECO:0000313" key="5">
    <source>
        <dbReference type="Proteomes" id="UP000275408"/>
    </source>
</evidence>
<feature type="compositionally biased region" description="Acidic residues" evidence="1">
    <location>
        <begin position="64"/>
        <end position="76"/>
    </location>
</feature>
<feature type="region of interest" description="Disordered" evidence="1">
    <location>
        <begin position="61"/>
        <end position="86"/>
    </location>
</feature>
<evidence type="ECO:0000313" key="4">
    <source>
        <dbReference type="EMBL" id="RMX61176.1"/>
    </source>
</evidence>
<feature type="signal peptide" evidence="2">
    <location>
        <begin position="1"/>
        <end position="24"/>
    </location>
</feature>
<evidence type="ECO:0000256" key="2">
    <source>
        <dbReference type="SAM" id="SignalP"/>
    </source>
</evidence>
<feature type="chain" id="PRO_5018317628" description="Bacterial toxin 44 domain-containing protein" evidence="2">
    <location>
        <begin position="25"/>
        <end position="252"/>
    </location>
</feature>